<keyword evidence="2" id="KW-1133">Transmembrane helix</keyword>
<feature type="transmembrane region" description="Helical" evidence="2">
    <location>
        <begin position="431"/>
        <end position="453"/>
    </location>
</feature>
<dbReference type="AlphaFoldDB" id="A0A8T7LQW6"/>
<dbReference type="Gene3D" id="3.40.630.10">
    <property type="entry name" value="Zn peptidases"/>
    <property type="match status" value="1"/>
</dbReference>
<evidence type="ECO:0000313" key="7">
    <source>
        <dbReference type="Proteomes" id="UP001431572"/>
    </source>
</evidence>
<evidence type="ECO:0000313" key="5">
    <source>
        <dbReference type="EMBL" id="WJW66271.1"/>
    </source>
</evidence>
<protein>
    <submittedName>
        <fullName evidence="4">M20/M25/M40 family metallo-hydrolase</fullName>
    </submittedName>
</protein>
<feature type="transmembrane region" description="Helical" evidence="2">
    <location>
        <begin position="12"/>
        <end position="32"/>
    </location>
</feature>
<name>A0A8T7LQW6_9CHLR</name>
<dbReference type="Proteomes" id="UP001431572">
    <property type="component" value="Chromosome 1"/>
</dbReference>
<dbReference type="InterPro" id="IPR001261">
    <property type="entry name" value="ArgE/DapE_CS"/>
</dbReference>
<reference evidence="4 6" key="1">
    <citation type="submission" date="2020-06" db="EMBL/GenBank/DDBJ databases">
        <title>Anoxygenic phototrophic Chloroflexota member uses a Type I reaction center.</title>
        <authorList>
            <person name="Tsuji J.M."/>
            <person name="Shaw N.A."/>
            <person name="Nagashima S."/>
            <person name="Venkiteswaran J."/>
            <person name="Schiff S.L."/>
            <person name="Hanada S."/>
            <person name="Tank M."/>
            <person name="Neufeld J.D."/>
        </authorList>
    </citation>
    <scope>NUCLEOTIDE SEQUENCE [LARGE SCALE GENOMIC DNA]</scope>
    <source>
        <strain evidence="4">L227-S17</strain>
    </source>
</reference>
<evidence type="ECO:0000256" key="1">
    <source>
        <dbReference type="ARBA" id="ARBA00022801"/>
    </source>
</evidence>
<feature type="transmembrane region" description="Helical" evidence="2">
    <location>
        <begin position="362"/>
        <end position="385"/>
    </location>
</feature>
<reference evidence="5" key="2">
    <citation type="journal article" date="2024" name="Nature">
        <title>Anoxygenic phototroph of the Chloroflexota uses a type I reaction centre.</title>
        <authorList>
            <person name="Tsuji J.M."/>
            <person name="Shaw N.A."/>
            <person name="Nagashima S."/>
            <person name="Venkiteswaran J.J."/>
            <person name="Schiff S.L."/>
            <person name="Watanabe T."/>
            <person name="Fukui M."/>
            <person name="Hanada S."/>
            <person name="Tank M."/>
            <person name="Neufeld J.D."/>
        </authorList>
    </citation>
    <scope>NUCLEOTIDE SEQUENCE</scope>
    <source>
        <strain evidence="5">L227-S17</strain>
    </source>
</reference>
<dbReference type="GO" id="GO:0008235">
    <property type="term" value="F:metalloexopeptidase activity"/>
    <property type="evidence" value="ECO:0007669"/>
    <property type="project" value="InterPro"/>
</dbReference>
<dbReference type="Proteomes" id="UP000521676">
    <property type="component" value="Unassembled WGS sequence"/>
</dbReference>
<feature type="transmembrane region" description="Helical" evidence="2">
    <location>
        <begin position="406"/>
        <end position="425"/>
    </location>
</feature>
<proteinExistence type="predicted"/>
<dbReference type="PROSITE" id="PS00758">
    <property type="entry name" value="ARGE_DAPE_CPG2_1"/>
    <property type="match status" value="1"/>
</dbReference>
<sequence length="781" mass="85863">MELFTLTDLNPIFFFLFLLALGVSLSLGLYLLKMPKPVPATAPLDLFSSERAMQHLQAIGREPHPSGSPEHCRVGDYLLLELQKLGLDCQVQETTAVNDSRGCGRVRNIMGRLPGENPLTKILISAHYDTVPHSPGTTDNGVAVATLLETARALQKQPALHNDIVFLFTDGEEAGLLGAQAFVDSHPWAKQIGLVLNFDARGTRGPLLMYETSNDNGTLIREFAKAVPFPVASSFSYEISERLPTHTDFDVFKKAGWMGLSFACIGNLCQYHTMLDNLENCDERLLQHAGSYALSLLKHFGNIKLENSKRTNATYFNLFRSLLIHYPSSWNTPIALLGGAGLAATVYAGFNLKLLSFPGLLWGLILFLLTVLAVSVVTWLGWETLKLLHPQYRILRFGDTYNSHHYYLAFVLLAVALTNLANGWFSSSIGATNLCFGVLSGWVIASIVMNLVVPSAGYVFALPILSNLAGFGLIFALRNFAFDPQFYLALYGISVIPTLLILPATIALMFEALGIRLMFVTVIPVVFITGLLAPFSILLADSNGWIVSGILFVGCAVFLVIGSMSASFNQQRRKPDNIFYVMNADTGQAVWGSTDAQPDEWTDQFFGQGYNLDTFPDYFSAPSQIGRKVLLSQAPAVALQAPLCEVLGKTIEDDLVAIRLCIRSQRNAPVMNLYITNPSILESSVNGIQLVETIQVKPISRWGLRFANPPEAGIELVLKVKKNLPLTLQIIDQSYELPSIPGFVFKPRSNHIMPVPYMGFIPDSTLVKKTFEIGWNAPVGS</sequence>
<feature type="transmembrane region" description="Helical" evidence="2">
    <location>
        <begin position="330"/>
        <end position="350"/>
    </location>
</feature>
<dbReference type="GO" id="GO:0006508">
    <property type="term" value="P:proteolysis"/>
    <property type="evidence" value="ECO:0007669"/>
    <property type="project" value="InterPro"/>
</dbReference>
<gene>
    <name evidence="4" type="ORF">HXX08_00720</name>
    <name evidence="5" type="ORF">OZ401_002063</name>
</gene>
<evidence type="ECO:0000256" key="2">
    <source>
        <dbReference type="SAM" id="Phobius"/>
    </source>
</evidence>
<dbReference type="PANTHER" id="PTHR12147">
    <property type="entry name" value="METALLOPEPTIDASE M28 FAMILY MEMBER"/>
    <property type="match status" value="1"/>
</dbReference>
<dbReference type="EMBL" id="CP128399">
    <property type="protein sequence ID" value="WJW66271.1"/>
    <property type="molecule type" value="Genomic_DNA"/>
</dbReference>
<dbReference type="PANTHER" id="PTHR12147:SF26">
    <property type="entry name" value="PEPTIDASE M28 DOMAIN-CONTAINING PROTEIN"/>
    <property type="match status" value="1"/>
</dbReference>
<feature type="transmembrane region" description="Helical" evidence="2">
    <location>
        <begin position="545"/>
        <end position="564"/>
    </location>
</feature>
<keyword evidence="2" id="KW-0812">Transmembrane</keyword>
<evidence type="ECO:0000313" key="4">
    <source>
        <dbReference type="EMBL" id="NWJ44378.1"/>
    </source>
</evidence>
<keyword evidence="7" id="KW-1185">Reference proteome</keyword>
<keyword evidence="2" id="KW-0472">Membrane</keyword>
<feature type="domain" description="Peptidase M28" evidence="3">
    <location>
        <begin position="108"/>
        <end position="295"/>
    </location>
</feature>
<evidence type="ECO:0000259" key="3">
    <source>
        <dbReference type="Pfam" id="PF04389"/>
    </source>
</evidence>
<organism evidence="4 6">
    <name type="scientific">Candidatus Chlorohelix allophototropha</name>
    <dbReference type="NCBI Taxonomy" id="3003348"/>
    <lineage>
        <taxon>Bacteria</taxon>
        <taxon>Bacillati</taxon>
        <taxon>Chloroflexota</taxon>
        <taxon>Chloroflexia</taxon>
        <taxon>Candidatus Chloroheliales</taxon>
        <taxon>Candidatus Chloroheliaceae</taxon>
        <taxon>Candidatus Chlorohelix</taxon>
    </lineage>
</organism>
<feature type="transmembrane region" description="Helical" evidence="2">
    <location>
        <begin position="486"/>
        <end position="510"/>
    </location>
</feature>
<feature type="transmembrane region" description="Helical" evidence="2">
    <location>
        <begin position="517"/>
        <end position="539"/>
    </location>
</feature>
<accession>A0A8T7LQW6</accession>
<evidence type="ECO:0000313" key="6">
    <source>
        <dbReference type="Proteomes" id="UP000521676"/>
    </source>
</evidence>
<keyword evidence="1" id="KW-0378">Hydrolase</keyword>
<dbReference type="InterPro" id="IPR007484">
    <property type="entry name" value="Peptidase_M28"/>
</dbReference>
<dbReference type="EMBL" id="JACATZ010000001">
    <property type="protein sequence ID" value="NWJ44378.1"/>
    <property type="molecule type" value="Genomic_DNA"/>
</dbReference>
<dbReference type="InterPro" id="IPR045175">
    <property type="entry name" value="M28_fam"/>
</dbReference>
<dbReference type="Pfam" id="PF04389">
    <property type="entry name" value="Peptidase_M28"/>
    <property type="match status" value="1"/>
</dbReference>
<feature type="transmembrane region" description="Helical" evidence="2">
    <location>
        <begin position="460"/>
        <end position="480"/>
    </location>
</feature>
<dbReference type="SUPFAM" id="SSF53187">
    <property type="entry name" value="Zn-dependent exopeptidases"/>
    <property type="match status" value="1"/>
</dbReference>
<dbReference type="RefSeq" id="WP_341468154.1">
    <property type="nucleotide sequence ID" value="NZ_CP128399.1"/>
</dbReference>